<evidence type="ECO:0000313" key="3">
    <source>
        <dbReference type="Proteomes" id="UP000708208"/>
    </source>
</evidence>
<reference evidence="2" key="1">
    <citation type="submission" date="2021-06" db="EMBL/GenBank/DDBJ databases">
        <authorList>
            <person name="Hodson N. C."/>
            <person name="Mongue J. A."/>
            <person name="Jaron S. K."/>
        </authorList>
    </citation>
    <scope>NUCLEOTIDE SEQUENCE</scope>
</reference>
<evidence type="ECO:0000313" key="2">
    <source>
        <dbReference type="EMBL" id="CAG7734115.1"/>
    </source>
</evidence>
<evidence type="ECO:0008006" key="4">
    <source>
        <dbReference type="Google" id="ProtNLM"/>
    </source>
</evidence>
<protein>
    <recommendedName>
        <fullName evidence="4">Transposase domain-containing protein</fullName>
    </recommendedName>
</protein>
<comment type="caution">
    <text evidence="2">The sequence shown here is derived from an EMBL/GenBank/DDBJ whole genome shotgun (WGS) entry which is preliminary data.</text>
</comment>
<sequence>MPKTFSKRHLRRIVSRAVASDLDAISNNNSVPTINNLDSNADITKCEVHNCEENYNYEFPEENNASSIQSRFASRSSTLEAAKGGNSSESDTGALNYSTEFSSSSVESKDDQTNCPPEEKIDHDLPKQLQIWALKEQIKHSSLDALLLILRQHHPQLPKAAKTLLHTPTVTNVITTSVDQTLFLGIQTGILEKLKSGTIAGTSKLTLYFNIDGIPLFNNSTQCFWPILCAIKECKDRSPFTIQISMQNSKPKNLQKYLDNFVQELSAIIRAGITYRNVKYSFGLETCLFICDAPARAFIKSVKGHTGYFGCEKCEAEGEWNRKVTFPVVSGNLRTDVSFTNRFQDEHHLLPFTVEKSPLERLGIGMISQIPLDYMHLVCLGNVKKLVALWMRGPLEIRIPTNSVSIISKHLQSLRASIPSDFQRKPRDLQLIDRWKATECR</sequence>
<accession>A0A8J2K7B4</accession>
<evidence type="ECO:0000256" key="1">
    <source>
        <dbReference type="SAM" id="MobiDB-lite"/>
    </source>
</evidence>
<feature type="compositionally biased region" description="Polar residues" evidence="1">
    <location>
        <begin position="85"/>
        <end position="97"/>
    </location>
</feature>
<dbReference type="PANTHER" id="PTHR33053">
    <property type="entry name" value="PROTEIN, PUTATIVE-RELATED"/>
    <property type="match status" value="1"/>
</dbReference>
<proteinExistence type="predicted"/>
<dbReference type="EMBL" id="CAJVCH010263019">
    <property type="protein sequence ID" value="CAG7734115.1"/>
    <property type="molecule type" value="Genomic_DNA"/>
</dbReference>
<dbReference type="Proteomes" id="UP000708208">
    <property type="component" value="Unassembled WGS sequence"/>
</dbReference>
<dbReference type="PANTHER" id="PTHR33053:SF24">
    <property type="entry name" value="TRANSPOSASE DOMAIN-CONTAINING PROTEIN"/>
    <property type="match status" value="1"/>
</dbReference>
<keyword evidence="3" id="KW-1185">Reference proteome</keyword>
<name>A0A8J2K7B4_9HEXA</name>
<feature type="compositionally biased region" description="Basic and acidic residues" evidence="1">
    <location>
        <begin position="107"/>
        <end position="121"/>
    </location>
</feature>
<organism evidence="2 3">
    <name type="scientific">Allacma fusca</name>
    <dbReference type="NCBI Taxonomy" id="39272"/>
    <lineage>
        <taxon>Eukaryota</taxon>
        <taxon>Metazoa</taxon>
        <taxon>Ecdysozoa</taxon>
        <taxon>Arthropoda</taxon>
        <taxon>Hexapoda</taxon>
        <taxon>Collembola</taxon>
        <taxon>Symphypleona</taxon>
        <taxon>Sminthuridae</taxon>
        <taxon>Allacma</taxon>
    </lineage>
</organism>
<dbReference type="OrthoDB" id="10053513at2759"/>
<dbReference type="AlphaFoldDB" id="A0A8J2K7B4"/>
<feature type="region of interest" description="Disordered" evidence="1">
    <location>
        <begin position="79"/>
        <end position="121"/>
    </location>
</feature>
<gene>
    <name evidence="2" type="ORF">AFUS01_LOCUS22519</name>
</gene>
<feature type="non-terminal residue" evidence="2">
    <location>
        <position position="441"/>
    </location>
</feature>